<gene>
    <name evidence="1" type="ORF">VIM7927_04402</name>
</gene>
<dbReference type="EMBL" id="FXXI01000016">
    <property type="protein sequence ID" value="SMS03039.1"/>
    <property type="molecule type" value="Genomic_DNA"/>
</dbReference>
<accession>A0A1Y6IZF8</accession>
<dbReference type="AlphaFoldDB" id="A0A1Y6IZF8"/>
<organism evidence="1 2">
    <name type="scientific">Vibrio mangrovi</name>
    <dbReference type="NCBI Taxonomy" id="474394"/>
    <lineage>
        <taxon>Bacteria</taxon>
        <taxon>Pseudomonadati</taxon>
        <taxon>Pseudomonadota</taxon>
        <taxon>Gammaproteobacteria</taxon>
        <taxon>Vibrionales</taxon>
        <taxon>Vibrionaceae</taxon>
        <taxon>Vibrio</taxon>
    </lineage>
</organism>
<evidence type="ECO:0000313" key="2">
    <source>
        <dbReference type="Proteomes" id="UP000196125"/>
    </source>
</evidence>
<evidence type="ECO:0000313" key="1">
    <source>
        <dbReference type="EMBL" id="SMS03039.1"/>
    </source>
</evidence>
<dbReference type="Proteomes" id="UP000196125">
    <property type="component" value="Unassembled WGS sequence"/>
</dbReference>
<sequence>MAQSQSPQNIVAVANHFTLRCGFIHQMTVAVPGQFVLTTVRIDDFLNQAVVIVVIACGVTERVGLLSNMAQMVMSVLPYRFVLLHFAQQAIAIRKMGG</sequence>
<reference evidence="1 2" key="1">
    <citation type="submission" date="2017-05" db="EMBL/GenBank/DDBJ databases">
        <authorList>
            <person name="Song R."/>
            <person name="Chenine A.L."/>
            <person name="Ruprecht R.M."/>
        </authorList>
    </citation>
    <scope>NUCLEOTIDE SEQUENCE [LARGE SCALE GENOMIC DNA]</scope>
    <source>
        <strain evidence="1 2">CECT 7927</strain>
    </source>
</reference>
<name>A0A1Y6IZF8_9VIBR</name>
<protein>
    <submittedName>
        <fullName evidence="1">Uncharacterized protein</fullName>
    </submittedName>
</protein>
<proteinExistence type="predicted"/>